<dbReference type="EMBL" id="CP018153">
    <property type="protein sequence ID" value="APG61157.1"/>
    <property type="molecule type" value="Genomic_DNA"/>
</dbReference>
<dbReference type="SUPFAM" id="SSF48452">
    <property type="entry name" value="TPR-like"/>
    <property type="match status" value="1"/>
</dbReference>
<dbReference type="InterPro" id="IPR041662">
    <property type="entry name" value="SusD-like_2"/>
</dbReference>
<evidence type="ECO:0008006" key="4">
    <source>
        <dbReference type="Google" id="ProtNLM"/>
    </source>
</evidence>
<proteinExistence type="predicted"/>
<protein>
    <recommendedName>
        <fullName evidence="4">SusD/RagB family nutrient-binding outer membrane lipoprotein</fullName>
    </recommendedName>
</protein>
<evidence type="ECO:0000313" key="2">
    <source>
        <dbReference type="EMBL" id="APG61157.1"/>
    </source>
</evidence>
<evidence type="ECO:0000256" key="1">
    <source>
        <dbReference type="SAM" id="SignalP"/>
    </source>
</evidence>
<dbReference type="PROSITE" id="PS51257">
    <property type="entry name" value="PROKAR_LIPOPROTEIN"/>
    <property type="match status" value="1"/>
</dbReference>
<dbReference type="InterPro" id="IPR011990">
    <property type="entry name" value="TPR-like_helical_dom_sf"/>
</dbReference>
<dbReference type="Proteomes" id="UP000182510">
    <property type="component" value="Chromosome"/>
</dbReference>
<gene>
    <name evidence="2" type="ORF">LPB144_12425</name>
</gene>
<organism evidence="2 3">
    <name type="scientific">Christiangramia salexigens</name>
    <dbReference type="NCBI Taxonomy" id="1913577"/>
    <lineage>
        <taxon>Bacteria</taxon>
        <taxon>Pseudomonadati</taxon>
        <taxon>Bacteroidota</taxon>
        <taxon>Flavobacteriia</taxon>
        <taxon>Flavobacteriales</taxon>
        <taxon>Flavobacteriaceae</taxon>
        <taxon>Christiangramia</taxon>
    </lineage>
</organism>
<dbReference type="RefSeq" id="WP_072553849.1">
    <property type="nucleotide sequence ID" value="NZ_CP018153.1"/>
</dbReference>
<dbReference type="Gene3D" id="1.25.40.390">
    <property type="match status" value="1"/>
</dbReference>
<dbReference type="Pfam" id="PF12771">
    <property type="entry name" value="SusD-like_2"/>
    <property type="match status" value="1"/>
</dbReference>
<reference evidence="2 3" key="1">
    <citation type="submission" date="2016-11" db="EMBL/GenBank/DDBJ databases">
        <title>Gramella sp. LPB0144 isolated from marine environment.</title>
        <authorList>
            <person name="Kim E."/>
            <person name="Yi H."/>
        </authorList>
    </citation>
    <scope>NUCLEOTIDE SEQUENCE [LARGE SCALE GENOMIC DNA]</scope>
    <source>
        <strain evidence="2 3">LPB0144</strain>
    </source>
</reference>
<dbReference type="OrthoDB" id="725917at2"/>
<name>A0A1L3J7P5_9FLAO</name>
<dbReference type="KEGG" id="grl:LPB144_12425"/>
<dbReference type="STRING" id="1913577.LPB144_12425"/>
<accession>A0A1L3J7P5</accession>
<keyword evidence="3" id="KW-1185">Reference proteome</keyword>
<evidence type="ECO:0000313" key="3">
    <source>
        <dbReference type="Proteomes" id="UP000182510"/>
    </source>
</evidence>
<keyword evidence="1" id="KW-0732">Signal</keyword>
<sequence>MKKLLIFSLLIGLSVTSCTDDITDYNKDPKRPESVPAATTFSNAEKNLADLMTEMSSGRNLLKLWTQHWTETTYNDEANYDIIGRDPSAGFWTRIYTNILQDLQSSREAIAEDALLDEQTKANQLAIIDILEVYSYQVLVDLNGDVPYSEANNVSETFTPAYDDASEIYQDLISRVSADVNTLSNGGSSFGSADIFYGGDTNKWFKFANSLKLRLGMRLADVNPDLASTTVSEAYNSGVMTSSDDSAIIKYEGASPNTNPIFDLFVLENRYADYVAGKTSVDYLLSVDDPRTDDFFEENIEEGYVGAPIGANNSYANFTHIAPEITFEPTYEGAILQYFEVEFFLAEAVERGFISGDASMHYNNAVTANILYYNGTEEEAAAYLAQPEVAYDSSNWEELIGTQKWVALFNRGFEGWTEYRRLDYPDFLVNSALTDQEVPTRIFYPNDESALNGANYNAAVQNIGGSDDLYTKIFWDVQ</sequence>
<feature type="chain" id="PRO_5012385642" description="SusD/RagB family nutrient-binding outer membrane lipoprotein" evidence="1">
    <location>
        <begin position="20"/>
        <end position="478"/>
    </location>
</feature>
<dbReference type="AlphaFoldDB" id="A0A1L3J7P5"/>
<feature type="signal peptide" evidence="1">
    <location>
        <begin position="1"/>
        <end position="19"/>
    </location>
</feature>